<sequence length="433" mass="47305">MGSPFVVAQAESGGCQLPALPYRGRVRRAVVIKPAPSGVPLLVLQKRVLWLARAVPTPLTVQDDGEAGTLKVEGFTAQGYDAVREVFQRLVDEGRETGAGVSVWRDGREVVRLSGGWADVERRRPWRDDTLVQPYSLSKTFATLAALVAVRDGALALDEPVAAYWKEYGVEGKERTTLRQVLTHQAGQPRFPQEAANLDLLDDAGLRESLARTAPEYAPGTALGEHALTYGHLIDGILRAATGRSLQEVYDSVVRPALALDAWFGVPDTELERVADLEYASPDWPRQLHAAPWLQIPDGALDTRRVNSRDWRQTVFAAANLHTTATAMAGFFSSITSEEGPLRELLGPQLHTELLTSQVTGHDQVFGTRLTWTLGFLRDRGKIAKGGIGGSAAWWSLDHRHSCAYLTRRLDDHSRAAEIATVLGDNLAVVGDD</sequence>
<proteinExistence type="predicted"/>
<gene>
    <name evidence="2" type="ORF">JD81_02137</name>
</gene>
<reference evidence="2 3" key="1">
    <citation type="submission" date="2019-07" db="EMBL/GenBank/DDBJ databases">
        <title>R&amp;d 2014.</title>
        <authorList>
            <person name="Klenk H.-P."/>
        </authorList>
    </citation>
    <scope>NUCLEOTIDE SEQUENCE [LARGE SCALE GENOMIC DNA]</scope>
    <source>
        <strain evidence="2 3">DSM 43912</strain>
    </source>
</reference>
<evidence type="ECO:0000259" key="1">
    <source>
        <dbReference type="Pfam" id="PF00144"/>
    </source>
</evidence>
<evidence type="ECO:0000313" key="3">
    <source>
        <dbReference type="Proteomes" id="UP000319728"/>
    </source>
</evidence>
<dbReference type="Gene3D" id="3.40.710.10">
    <property type="entry name" value="DD-peptidase/beta-lactamase superfamily"/>
    <property type="match status" value="1"/>
</dbReference>
<dbReference type="Pfam" id="PF00144">
    <property type="entry name" value="Beta-lactamase"/>
    <property type="match status" value="1"/>
</dbReference>
<dbReference type="AlphaFoldDB" id="A0A562WEC9"/>
<dbReference type="InterPro" id="IPR012338">
    <property type="entry name" value="Beta-lactam/transpept-like"/>
</dbReference>
<dbReference type="InterPro" id="IPR052907">
    <property type="entry name" value="Beta-lactamase/esterase"/>
</dbReference>
<name>A0A562WEC9_9ACTN</name>
<evidence type="ECO:0000313" key="2">
    <source>
        <dbReference type="EMBL" id="TWJ28632.1"/>
    </source>
</evidence>
<dbReference type="PANTHER" id="PTHR43319:SF3">
    <property type="entry name" value="BETA-LACTAMASE-RELATED DOMAIN-CONTAINING PROTEIN"/>
    <property type="match status" value="1"/>
</dbReference>
<dbReference type="PANTHER" id="PTHR43319">
    <property type="entry name" value="BETA-LACTAMASE-RELATED"/>
    <property type="match status" value="1"/>
</dbReference>
<dbReference type="Proteomes" id="UP000319728">
    <property type="component" value="Unassembled WGS sequence"/>
</dbReference>
<dbReference type="InterPro" id="IPR001466">
    <property type="entry name" value="Beta-lactam-related"/>
</dbReference>
<feature type="domain" description="Beta-lactamase-related" evidence="1">
    <location>
        <begin position="84"/>
        <end position="419"/>
    </location>
</feature>
<organism evidence="2 3">
    <name type="scientific">Micromonospora sagamiensis</name>
    <dbReference type="NCBI Taxonomy" id="47875"/>
    <lineage>
        <taxon>Bacteria</taxon>
        <taxon>Bacillati</taxon>
        <taxon>Actinomycetota</taxon>
        <taxon>Actinomycetes</taxon>
        <taxon>Micromonosporales</taxon>
        <taxon>Micromonosporaceae</taxon>
        <taxon>Micromonospora</taxon>
    </lineage>
</organism>
<dbReference type="SUPFAM" id="SSF56601">
    <property type="entry name" value="beta-lactamase/transpeptidase-like"/>
    <property type="match status" value="1"/>
</dbReference>
<dbReference type="EMBL" id="VLLP01000001">
    <property type="protein sequence ID" value="TWJ28632.1"/>
    <property type="molecule type" value="Genomic_DNA"/>
</dbReference>
<keyword evidence="3" id="KW-1185">Reference proteome</keyword>
<accession>A0A562WEC9</accession>
<protein>
    <submittedName>
        <fullName evidence="2">CubicO group peptidase (Beta-lactamase class C family)</fullName>
    </submittedName>
</protein>
<comment type="caution">
    <text evidence="2">The sequence shown here is derived from an EMBL/GenBank/DDBJ whole genome shotgun (WGS) entry which is preliminary data.</text>
</comment>